<evidence type="ECO:0000313" key="10">
    <source>
        <dbReference type="Proteomes" id="UP000325440"/>
    </source>
</evidence>
<organism evidence="9 10">
    <name type="scientific">Cinara cedri</name>
    <dbReference type="NCBI Taxonomy" id="506608"/>
    <lineage>
        <taxon>Eukaryota</taxon>
        <taxon>Metazoa</taxon>
        <taxon>Ecdysozoa</taxon>
        <taxon>Arthropoda</taxon>
        <taxon>Hexapoda</taxon>
        <taxon>Insecta</taxon>
        <taxon>Pterygota</taxon>
        <taxon>Neoptera</taxon>
        <taxon>Paraneoptera</taxon>
        <taxon>Hemiptera</taxon>
        <taxon>Sternorrhyncha</taxon>
        <taxon>Aphidomorpha</taxon>
        <taxon>Aphidoidea</taxon>
        <taxon>Aphididae</taxon>
        <taxon>Lachninae</taxon>
        <taxon>Cinara</taxon>
    </lineage>
</organism>
<evidence type="ECO:0000256" key="7">
    <source>
        <dbReference type="SAM" id="MobiDB-lite"/>
    </source>
</evidence>
<evidence type="ECO:0000313" key="9">
    <source>
        <dbReference type="EMBL" id="VVC27486.1"/>
    </source>
</evidence>
<evidence type="ECO:0000256" key="2">
    <source>
        <dbReference type="ARBA" id="ARBA00022723"/>
    </source>
</evidence>
<dbReference type="GO" id="GO:0008270">
    <property type="term" value="F:zinc ion binding"/>
    <property type="evidence" value="ECO:0007669"/>
    <property type="project" value="UniProtKB-KW"/>
</dbReference>
<proteinExistence type="predicted"/>
<sequence length="879" mass="99554">IGQDVEEEQKPLILATVNSQEIGPIRIIPSPIVLDELSSTATIDQDVHEEQTHSTSATVNSKDMEPIRVISLLKVRDDLFSTANTVYQKNYLKTFKEFGAKAIRSQQILNDMTTIPKLFTLFKCMDKSCTDVFSDKVMFELHIQSHFSNMGKNKKNQINNSEQFKHCVYCFKQFDDGESLATHILKNYSFCKYFCPFCFYRAYTPLHVLFHQNLFHNTKNSKVIQLENDNSEEILMAVDYNDFIMPYKCNVGLCTFSCYVPNDFIHHLNKKHPQCDKLCCHICGYQDYSKGLIAYNPSLLIEHFKDHHLNMYQCIFCLFGTETMDSMISHLAMEHFEYDSLCLERSVKSGSCDSSKVGNLNIIRMEALLYNDLLKMVNLPSGMISLSENLTERTHIKQSNNAITKSKNSANIEGNKQSSPAEVLQASEKVMEMSNSIELVNYNQMNILKDNQNHLQKKEIVDPQESAKLQTVAENKNMISFSPDTIDNIPMTEFFPSVMGCSLCPNYTTRVRSILIRHLKAHQRNRGNTTKVIVNPVTSIGKSGHMFEKTTTQSASSVKRINTEKVEQAEVQQHPLALKLNKQNAKENVIVDGSSIDIKKKSMVKTESAKLQTVAKNKNMISFSPNTIANIPKTEFFPSPMACSLCLKFTTRVRYILIRHLKAHQRNRDNTTKEIVNPLTTIRTSVNMCEKPTTQSASSCESIIPEKVERGVVQQPPIPLELNKQNAKENVIVDGRSVAIKNKSTVKTESAKLQTAAENKNMISFSPDTINNIPMTEFFPSPIGCPLCPTFSTRVRSTLNRHLETHKRNRDNITKEIVSPLTTIRTSVKMCENPTTQSASSCESMNPEKVERGVVQQPSIPLELNKQNAKENVIVDGRS</sequence>
<dbReference type="OrthoDB" id="6625125at2759"/>
<keyword evidence="10" id="KW-1185">Reference proteome</keyword>
<dbReference type="InterPro" id="IPR013087">
    <property type="entry name" value="Znf_C2H2_type"/>
</dbReference>
<dbReference type="Proteomes" id="UP000325440">
    <property type="component" value="Unassembled WGS sequence"/>
</dbReference>
<dbReference type="EMBL" id="CABPRJ010000133">
    <property type="protein sequence ID" value="VVC27486.1"/>
    <property type="molecule type" value="Genomic_DNA"/>
</dbReference>
<accession>A0A5E4MDY5</accession>
<keyword evidence="2" id="KW-0479">Metal-binding</keyword>
<keyword evidence="5" id="KW-0862">Zinc</keyword>
<comment type="subcellular location">
    <subcellularLocation>
        <location evidence="1">Nucleus</location>
    </subcellularLocation>
</comment>
<feature type="domain" description="C2H2-type" evidence="8">
    <location>
        <begin position="124"/>
        <end position="146"/>
    </location>
</feature>
<feature type="compositionally biased region" description="Polar residues" evidence="7">
    <location>
        <begin position="835"/>
        <end position="844"/>
    </location>
</feature>
<evidence type="ECO:0000256" key="3">
    <source>
        <dbReference type="ARBA" id="ARBA00022737"/>
    </source>
</evidence>
<feature type="non-terminal residue" evidence="9">
    <location>
        <position position="879"/>
    </location>
</feature>
<evidence type="ECO:0000256" key="1">
    <source>
        <dbReference type="ARBA" id="ARBA00004123"/>
    </source>
</evidence>
<dbReference type="PROSITE" id="PS00028">
    <property type="entry name" value="ZINC_FINGER_C2H2_1"/>
    <property type="match status" value="1"/>
</dbReference>
<evidence type="ECO:0000256" key="4">
    <source>
        <dbReference type="ARBA" id="ARBA00022771"/>
    </source>
</evidence>
<dbReference type="AlphaFoldDB" id="A0A5E4MDY5"/>
<dbReference type="SMART" id="SM00355">
    <property type="entry name" value="ZnF_C2H2"/>
    <property type="match status" value="8"/>
</dbReference>
<dbReference type="GO" id="GO:0005634">
    <property type="term" value="C:nucleus"/>
    <property type="evidence" value="ECO:0007669"/>
    <property type="project" value="UniProtKB-SubCell"/>
</dbReference>
<gene>
    <name evidence="9" type="ORF">CINCED_3A012647</name>
</gene>
<reference evidence="9 10" key="1">
    <citation type="submission" date="2019-08" db="EMBL/GenBank/DDBJ databases">
        <authorList>
            <person name="Alioto T."/>
            <person name="Alioto T."/>
            <person name="Gomez Garrido J."/>
        </authorList>
    </citation>
    <scope>NUCLEOTIDE SEQUENCE [LARGE SCALE GENOMIC DNA]</scope>
</reference>
<feature type="region of interest" description="Disordered" evidence="7">
    <location>
        <begin position="835"/>
        <end position="862"/>
    </location>
</feature>
<evidence type="ECO:0000259" key="8">
    <source>
        <dbReference type="PROSITE" id="PS00028"/>
    </source>
</evidence>
<keyword evidence="4" id="KW-0863">Zinc-finger</keyword>
<dbReference type="InterPro" id="IPR050888">
    <property type="entry name" value="ZnF_C2H2-type_TF"/>
</dbReference>
<keyword evidence="3" id="KW-0677">Repeat</keyword>
<name>A0A5E4MDY5_9HEMI</name>
<protein>
    <submittedName>
        <fullName evidence="9">Zinc finger C2H2-type</fullName>
    </submittedName>
</protein>
<keyword evidence="6" id="KW-0539">Nucleus</keyword>
<feature type="non-terminal residue" evidence="9">
    <location>
        <position position="1"/>
    </location>
</feature>
<dbReference type="PANTHER" id="PTHR24406">
    <property type="entry name" value="TRANSCRIPTIONAL REPRESSOR CTCFL-RELATED"/>
    <property type="match status" value="1"/>
</dbReference>
<evidence type="ECO:0000256" key="5">
    <source>
        <dbReference type="ARBA" id="ARBA00022833"/>
    </source>
</evidence>
<evidence type="ECO:0000256" key="6">
    <source>
        <dbReference type="ARBA" id="ARBA00023242"/>
    </source>
</evidence>